<proteinExistence type="predicted"/>
<dbReference type="OrthoDB" id="5196884at2"/>
<reference evidence="2" key="5">
    <citation type="submission" date="2024-05" db="EMBL/GenBank/DDBJ databases">
        <authorList>
            <person name="Sun Q."/>
            <person name="Sedlacek I."/>
        </authorList>
    </citation>
    <scope>NUCLEOTIDE SEQUENCE</scope>
    <source>
        <strain evidence="2">CCM 7403</strain>
    </source>
</reference>
<accession>A0A4P7U993</accession>
<feature type="transmembrane region" description="Helical" evidence="1">
    <location>
        <begin position="35"/>
        <end position="56"/>
    </location>
</feature>
<evidence type="ECO:0000256" key="1">
    <source>
        <dbReference type="SAM" id="Phobius"/>
    </source>
</evidence>
<name>A0A4P7U993_9ACTN</name>
<gene>
    <name evidence="3" type="ORF">E2C04_04820</name>
    <name evidence="2" type="ORF">GCM10007231_13250</name>
</gene>
<keyword evidence="5" id="KW-1185">Reference proteome</keyword>
<sequence length="73" mass="7979">MPTPRLDHLTRVSLAVRVTTHLLGLGERRDERGDVPGWVMITVMTVGLVAGLQLFIGPELESMLRSALGKVTN</sequence>
<reference evidence="3 4" key="1">
    <citation type="journal article" date="2008" name="Int. J. Syst. Evol. Microbiol.">
        <title>Nocardioides daphniae sp. nov., isolated from Daphnia cucullata (Crustacea: Cladocera).</title>
        <authorList>
            <person name="Toth E.M."/>
            <person name="Keki Z."/>
            <person name="Homonnay Z.G."/>
            <person name="Borsodi A.K."/>
            <person name="Marialigeti K."/>
            <person name="Schumann P."/>
        </authorList>
    </citation>
    <scope>NUCLEOTIDE SEQUENCE [LARGE SCALE GENOMIC DNA]</scope>
    <source>
        <strain evidence="3 4">JCM 16608</strain>
    </source>
</reference>
<dbReference type="AlphaFoldDB" id="A0A4P7U993"/>
<reference evidence="5" key="3">
    <citation type="journal article" date="2019" name="Int. J. Syst. Evol. Microbiol.">
        <title>The Global Catalogue of Microorganisms (GCM) 10K type strain sequencing project: providing services to taxonomists for standard genome sequencing and annotation.</title>
        <authorList>
            <consortium name="The Broad Institute Genomics Platform"/>
            <consortium name="The Broad Institute Genome Sequencing Center for Infectious Disease"/>
            <person name="Wu L."/>
            <person name="Ma J."/>
        </authorList>
    </citation>
    <scope>NUCLEOTIDE SEQUENCE [LARGE SCALE GENOMIC DNA]</scope>
    <source>
        <strain evidence="5">CCM 7403</strain>
    </source>
</reference>
<protein>
    <recommendedName>
        <fullName evidence="6">DUF4244 domain-containing protein</fullName>
    </recommendedName>
</protein>
<dbReference type="EMBL" id="CP038462">
    <property type="protein sequence ID" value="QCC76713.1"/>
    <property type="molecule type" value="Genomic_DNA"/>
</dbReference>
<evidence type="ECO:0000313" key="2">
    <source>
        <dbReference type="EMBL" id="GGD15581.1"/>
    </source>
</evidence>
<organism evidence="3 4">
    <name type="scientific">Nocardioides daphniae</name>
    <dbReference type="NCBI Taxonomy" id="402297"/>
    <lineage>
        <taxon>Bacteria</taxon>
        <taxon>Bacillati</taxon>
        <taxon>Actinomycetota</taxon>
        <taxon>Actinomycetes</taxon>
        <taxon>Propionibacteriales</taxon>
        <taxon>Nocardioidaceae</taxon>
        <taxon>Nocardioides</taxon>
    </lineage>
</organism>
<evidence type="ECO:0000313" key="3">
    <source>
        <dbReference type="EMBL" id="QCC76713.1"/>
    </source>
</evidence>
<keyword evidence="1" id="KW-1133">Transmembrane helix</keyword>
<evidence type="ECO:0000313" key="5">
    <source>
        <dbReference type="Proteomes" id="UP000630594"/>
    </source>
</evidence>
<keyword evidence="1" id="KW-0472">Membrane</keyword>
<reference evidence="2" key="2">
    <citation type="journal article" date="2014" name="Int. J. Syst. Evol. Microbiol.">
        <title>Complete genome of a new Firmicutes species belonging to the dominant human colonic microbiota ('Ruminococcus bicirculans') reveals two chromosomes and a selective capacity to utilize plant glucans.</title>
        <authorList>
            <consortium name="NISC Comparative Sequencing Program"/>
            <person name="Wegmann U."/>
            <person name="Louis P."/>
            <person name="Goesmann A."/>
            <person name="Henrissat B."/>
            <person name="Duncan S.H."/>
            <person name="Flint H.J."/>
        </authorList>
    </citation>
    <scope>NUCLEOTIDE SEQUENCE</scope>
    <source>
        <strain evidence="2">CCM 7403</strain>
    </source>
</reference>
<dbReference type="KEGG" id="ndp:E2C04_04820"/>
<keyword evidence="1" id="KW-0812">Transmembrane</keyword>
<reference evidence="3" key="4">
    <citation type="submission" date="2019-03" db="EMBL/GenBank/DDBJ databases">
        <authorList>
            <person name="Huang Y."/>
        </authorList>
    </citation>
    <scope>NUCLEOTIDE SEQUENCE</scope>
    <source>
        <strain evidence="3">JCM 16608</strain>
    </source>
</reference>
<evidence type="ECO:0000313" key="4">
    <source>
        <dbReference type="Proteomes" id="UP000297025"/>
    </source>
</evidence>
<dbReference type="EMBL" id="BMCK01000002">
    <property type="protein sequence ID" value="GGD15581.1"/>
    <property type="molecule type" value="Genomic_DNA"/>
</dbReference>
<dbReference type="Proteomes" id="UP000630594">
    <property type="component" value="Unassembled WGS sequence"/>
</dbReference>
<dbReference type="RefSeq" id="WP_135831761.1">
    <property type="nucleotide sequence ID" value="NZ_BMCK01000002.1"/>
</dbReference>
<evidence type="ECO:0008006" key="6">
    <source>
        <dbReference type="Google" id="ProtNLM"/>
    </source>
</evidence>
<dbReference type="Proteomes" id="UP000297025">
    <property type="component" value="Chromosome"/>
</dbReference>